<dbReference type="SFLD" id="SFLDS00005">
    <property type="entry name" value="Isoprenoid_Synthase_Type_I"/>
    <property type="match status" value="1"/>
</dbReference>
<comment type="similarity">
    <text evidence="2 8">Belongs to the FPP/GGPP synthase family.</text>
</comment>
<dbReference type="FunFam" id="1.10.600.10:FF:000001">
    <property type="entry name" value="Geranylgeranyl diphosphate synthase"/>
    <property type="match status" value="1"/>
</dbReference>
<evidence type="ECO:0000256" key="5">
    <source>
        <dbReference type="ARBA" id="ARBA00022842"/>
    </source>
</evidence>
<evidence type="ECO:0000256" key="7">
    <source>
        <dbReference type="ARBA" id="ARBA00069024"/>
    </source>
</evidence>
<dbReference type="SFLD" id="SFLDG01017">
    <property type="entry name" value="Polyprenyl_Transferase_Like"/>
    <property type="match status" value="1"/>
</dbReference>
<dbReference type="AlphaFoldDB" id="A0A5B0DSU8"/>
<dbReference type="CDD" id="cd00685">
    <property type="entry name" value="Trans_IPPS_HT"/>
    <property type="match status" value="1"/>
</dbReference>
<accession>A0A5B0DSU8</accession>
<comment type="cofactor">
    <cofactor evidence="1">
        <name>Mg(2+)</name>
        <dbReference type="ChEBI" id="CHEBI:18420"/>
    </cofactor>
</comment>
<evidence type="ECO:0000256" key="8">
    <source>
        <dbReference type="RuleBase" id="RU004466"/>
    </source>
</evidence>
<dbReference type="InterPro" id="IPR033749">
    <property type="entry name" value="Polyprenyl_synt_CS"/>
</dbReference>
<dbReference type="PANTHER" id="PTHR43281:SF1">
    <property type="entry name" value="FARNESYL DIPHOSPHATE SYNTHASE"/>
    <property type="match status" value="1"/>
</dbReference>
<gene>
    <name evidence="9" type="ORF">FPY71_15340</name>
</gene>
<evidence type="ECO:0000256" key="6">
    <source>
        <dbReference type="ARBA" id="ARBA00023229"/>
    </source>
</evidence>
<evidence type="ECO:0000313" key="10">
    <source>
        <dbReference type="Proteomes" id="UP000324738"/>
    </source>
</evidence>
<dbReference type="InterPro" id="IPR008949">
    <property type="entry name" value="Isoprenoid_synthase_dom_sf"/>
</dbReference>
<dbReference type="OrthoDB" id="9805316at2"/>
<dbReference type="NCBIfam" id="NF045485">
    <property type="entry name" value="FPPsyn"/>
    <property type="match status" value="1"/>
</dbReference>
<keyword evidence="4" id="KW-0479">Metal-binding</keyword>
<dbReference type="EMBL" id="VTWH01000004">
    <property type="protein sequence ID" value="KAA0969082.1"/>
    <property type="molecule type" value="Genomic_DNA"/>
</dbReference>
<evidence type="ECO:0000313" key="9">
    <source>
        <dbReference type="EMBL" id="KAA0969082.1"/>
    </source>
</evidence>
<dbReference type="GO" id="GO:0005737">
    <property type="term" value="C:cytoplasm"/>
    <property type="evidence" value="ECO:0007669"/>
    <property type="project" value="UniProtKB-ARBA"/>
</dbReference>
<dbReference type="InterPro" id="IPR000092">
    <property type="entry name" value="Polyprenyl_synt"/>
</dbReference>
<keyword evidence="6" id="KW-0414">Isoprene biosynthesis</keyword>
<dbReference type="PROSITE" id="PS00723">
    <property type="entry name" value="POLYPRENYL_SYNTHASE_1"/>
    <property type="match status" value="1"/>
</dbReference>
<evidence type="ECO:0000256" key="1">
    <source>
        <dbReference type="ARBA" id="ARBA00001946"/>
    </source>
</evidence>
<keyword evidence="5" id="KW-0460">Magnesium</keyword>
<dbReference type="GO" id="GO:0016114">
    <property type="term" value="P:terpenoid biosynthetic process"/>
    <property type="evidence" value="ECO:0007669"/>
    <property type="project" value="UniProtKB-ARBA"/>
</dbReference>
<dbReference type="Gene3D" id="1.10.600.10">
    <property type="entry name" value="Farnesyl Diphosphate Synthase"/>
    <property type="match status" value="1"/>
</dbReference>
<dbReference type="PROSITE" id="PS00444">
    <property type="entry name" value="POLYPRENYL_SYNTHASE_2"/>
    <property type="match status" value="1"/>
</dbReference>
<name>A0A5B0DSU8_9HYPH</name>
<dbReference type="Proteomes" id="UP000324738">
    <property type="component" value="Unassembled WGS sequence"/>
</dbReference>
<dbReference type="SUPFAM" id="SSF48576">
    <property type="entry name" value="Terpenoid synthases"/>
    <property type="match status" value="1"/>
</dbReference>
<keyword evidence="10" id="KW-1185">Reference proteome</keyword>
<dbReference type="PANTHER" id="PTHR43281">
    <property type="entry name" value="FARNESYL DIPHOSPHATE SYNTHASE"/>
    <property type="match status" value="1"/>
</dbReference>
<comment type="caution">
    <text evidence="9">The sequence shown here is derived from an EMBL/GenBank/DDBJ whole genome shotgun (WGS) entry which is preliminary data.</text>
</comment>
<organism evidence="9 10">
    <name type="scientific">Aureimonas fodinaquatilis</name>
    <dbReference type="NCBI Taxonomy" id="2565783"/>
    <lineage>
        <taxon>Bacteria</taxon>
        <taxon>Pseudomonadati</taxon>
        <taxon>Pseudomonadota</taxon>
        <taxon>Alphaproteobacteria</taxon>
        <taxon>Hyphomicrobiales</taxon>
        <taxon>Aurantimonadaceae</taxon>
        <taxon>Aureimonas</taxon>
    </lineage>
</organism>
<keyword evidence="3 8" id="KW-0808">Transferase</keyword>
<evidence type="ECO:0000256" key="4">
    <source>
        <dbReference type="ARBA" id="ARBA00022723"/>
    </source>
</evidence>
<dbReference type="Pfam" id="PF00348">
    <property type="entry name" value="polyprenyl_synt"/>
    <property type="match status" value="1"/>
</dbReference>
<sequence length="270" mass="28815">MLAKMPDRLGKAMQHGCLAGGKRLRPFLVFQSAALFGSPPADMIRIAAALEFVHCYSLIHDDLPAMDDDDMRRGRPTVHVAFDEASAILAGDALLTLAFGHIADADGISAAARLELISKLSRDAGAGGMAGGQALDLAAESTSLSESEIARMQSLKTGALIAYACEAGAILMDAPEADRKRLRQYGEIVGLAFQLADDLLDETADAAVLGKAAGKDRERGKKTLPALYGQDWTRQRLQELVAEASAVLADYEDRSAMLVEAARFIANREK</sequence>
<dbReference type="GO" id="GO:0004659">
    <property type="term" value="F:prenyltransferase activity"/>
    <property type="evidence" value="ECO:0007669"/>
    <property type="project" value="InterPro"/>
</dbReference>
<dbReference type="GO" id="GO:0046872">
    <property type="term" value="F:metal ion binding"/>
    <property type="evidence" value="ECO:0007669"/>
    <property type="project" value="UniProtKB-KW"/>
</dbReference>
<evidence type="ECO:0000256" key="2">
    <source>
        <dbReference type="ARBA" id="ARBA00006706"/>
    </source>
</evidence>
<evidence type="ECO:0000256" key="3">
    <source>
        <dbReference type="ARBA" id="ARBA00022679"/>
    </source>
</evidence>
<protein>
    <recommendedName>
        <fullName evidence="7">Probable farnesyl diphosphate synthase</fullName>
    </recommendedName>
</protein>
<reference evidence="9 10" key="1">
    <citation type="submission" date="2019-08" db="EMBL/GenBank/DDBJ databases">
        <title>Aureimonas fodiniaquatilis sp. nov., isolated from a coal mine wastewater.</title>
        <authorList>
            <person name="Kim W."/>
        </authorList>
    </citation>
    <scope>NUCLEOTIDE SEQUENCE [LARGE SCALE GENOMIC DNA]</scope>
    <source>
        <strain evidence="9 10">CAU 1482</strain>
    </source>
</reference>
<dbReference type="InterPro" id="IPR053378">
    <property type="entry name" value="Prenyl_diphosphate_synthase"/>
</dbReference>
<proteinExistence type="inferred from homology"/>